<gene>
    <name evidence="2" type="ORF">POCULU_LOCUS4014</name>
</gene>
<evidence type="ECO:0000313" key="2">
    <source>
        <dbReference type="EMBL" id="CAG8530059.1"/>
    </source>
</evidence>
<evidence type="ECO:0000313" key="3">
    <source>
        <dbReference type="Proteomes" id="UP000789572"/>
    </source>
</evidence>
<feature type="signal peptide" evidence="1">
    <location>
        <begin position="1"/>
        <end position="20"/>
    </location>
</feature>
<feature type="chain" id="PRO_5040144009" evidence="1">
    <location>
        <begin position="21"/>
        <end position="174"/>
    </location>
</feature>
<name>A0A9N9AIV9_9GLOM</name>
<dbReference type="AlphaFoldDB" id="A0A9N9AIV9"/>
<feature type="non-terminal residue" evidence="2">
    <location>
        <position position="174"/>
    </location>
</feature>
<comment type="caution">
    <text evidence="2">The sequence shown here is derived from an EMBL/GenBank/DDBJ whole genome shotgun (WGS) entry which is preliminary data.</text>
</comment>
<organism evidence="2 3">
    <name type="scientific">Paraglomus occultum</name>
    <dbReference type="NCBI Taxonomy" id="144539"/>
    <lineage>
        <taxon>Eukaryota</taxon>
        <taxon>Fungi</taxon>
        <taxon>Fungi incertae sedis</taxon>
        <taxon>Mucoromycota</taxon>
        <taxon>Glomeromycotina</taxon>
        <taxon>Glomeromycetes</taxon>
        <taxon>Paraglomerales</taxon>
        <taxon>Paraglomeraceae</taxon>
        <taxon>Paraglomus</taxon>
    </lineage>
</organism>
<proteinExistence type="predicted"/>
<dbReference type="Proteomes" id="UP000789572">
    <property type="component" value="Unassembled WGS sequence"/>
</dbReference>
<accession>A0A9N9AIV9</accession>
<keyword evidence="3" id="KW-1185">Reference proteome</keyword>
<dbReference type="OrthoDB" id="2410581at2759"/>
<evidence type="ECO:0000256" key="1">
    <source>
        <dbReference type="SAM" id="SignalP"/>
    </source>
</evidence>
<protein>
    <submittedName>
        <fullName evidence="2">4812_t:CDS:1</fullName>
    </submittedName>
</protein>
<reference evidence="2" key="1">
    <citation type="submission" date="2021-06" db="EMBL/GenBank/DDBJ databases">
        <authorList>
            <person name="Kallberg Y."/>
            <person name="Tangrot J."/>
            <person name="Rosling A."/>
        </authorList>
    </citation>
    <scope>NUCLEOTIDE SEQUENCE</scope>
    <source>
        <strain evidence="2">IA702</strain>
    </source>
</reference>
<dbReference type="EMBL" id="CAJVPJ010000487">
    <property type="protein sequence ID" value="CAG8530059.1"/>
    <property type="molecule type" value="Genomic_DNA"/>
</dbReference>
<sequence>MLLFWCGNISLSLYLSHLKGYSIITYNQTVTSTPNFGNTKPGFSSPDVPPCTQNFVSVVVDPTNFASIFNLQPFFAWDAQSCITTCVNTCTKTAPAISTEQAAWCLVVSNPNNGAVFLRISYTFTDPTSAVTVTVNSTPTIITINGGVSPTTTSNTNESSSLTHTYTATIKISS</sequence>
<keyword evidence="1" id="KW-0732">Signal</keyword>